<dbReference type="InterPro" id="IPR036412">
    <property type="entry name" value="HAD-like_sf"/>
</dbReference>
<dbReference type="GO" id="GO:0005829">
    <property type="term" value="C:cytosol"/>
    <property type="evidence" value="ECO:0007669"/>
    <property type="project" value="TreeGrafter"/>
</dbReference>
<dbReference type="Proteomes" id="UP000334923">
    <property type="component" value="Unassembled WGS sequence"/>
</dbReference>
<protein>
    <recommendedName>
        <fullName evidence="4">phosphoglycolate phosphatase</fullName>
        <ecNumber evidence="4">3.1.3.18</ecNumber>
    </recommendedName>
</protein>
<comment type="similarity">
    <text evidence="3">Belongs to the HAD-like hydrolase superfamily. CbbY/CbbZ/Gph/YieH family.</text>
</comment>
<evidence type="ECO:0000256" key="1">
    <source>
        <dbReference type="ARBA" id="ARBA00000830"/>
    </source>
</evidence>
<gene>
    <name evidence="5" type="primary">gph</name>
    <name evidence="5" type="ORF">MAMT_01973</name>
</gene>
<dbReference type="Pfam" id="PF13419">
    <property type="entry name" value="HAD_2"/>
    <property type="match status" value="1"/>
</dbReference>
<keyword evidence="6" id="KW-1185">Reference proteome</keyword>
<evidence type="ECO:0000256" key="4">
    <source>
        <dbReference type="ARBA" id="ARBA00013078"/>
    </source>
</evidence>
<evidence type="ECO:0000256" key="3">
    <source>
        <dbReference type="ARBA" id="ARBA00006171"/>
    </source>
</evidence>
<comment type="pathway">
    <text evidence="2">Organic acid metabolism; glycolate biosynthesis; glycolate from 2-phosphoglycolate: step 1/1.</text>
</comment>
<dbReference type="Gene3D" id="1.10.150.240">
    <property type="entry name" value="Putative phosphatase, domain 2"/>
    <property type="match status" value="1"/>
</dbReference>
<name>A0A5E6MF59_9BACT</name>
<dbReference type="Gene3D" id="3.40.50.1000">
    <property type="entry name" value="HAD superfamily/HAD-like"/>
    <property type="match status" value="1"/>
</dbReference>
<dbReference type="InterPro" id="IPR050155">
    <property type="entry name" value="HAD-like_hydrolase_sf"/>
</dbReference>
<dbReference type="GO" id="GO:0008967">
    <property type="term" value="F:phosphoglycolate phosphatase activity"/>
    <property type="evidence" value="ECO:0007669"/>
    <property type="project" value="UniProtKB-EC"/>
</dbReference>
<dbReference type="SUPFAM" id="SSF56784">
    <property type="entry name" value="HAD-like"/>
    <property type="match status" value="1"/>
</dbReference>
<evidence type="ECO:0000256" key="2">
    <source>
        <dbReference type="ARBA" id="ARBA00004818"/>
    </source>
</evidence>
<dbReference type="EMBL" id="CABFVA020000114">
    <property type="protein sequence ID" value="VVM07879.1"/>
    <property type="molecule type" value="Genomic_DNA"/>
</dbReference>
<sequence>MTTLRIILWDIDGTLLESGGAGVTAIVRTARELHGQELSLAELDYRGRTDSLIVRQIFTRFQIPWSEENLTRFRNRYLQYLQEEISRSSGRVYPGVERLLSAIQERAGWRQGLLTGNFERGARIKLAHFGLERFFSFGAFGDRWECRNELARSAMQLLRERWGEELSARQVFLIGDTPHDVLCAQAIGAYSIAVATGGYSLAELAGCRPTMLLPDLEQFEPLLALVEGRS</sequence>
<accession>A0A5E6MF59</accession>
<reference evidence="5 6" key="1">
    <citation type="submission" date="2019-09" db="EMBL/GenBank/DDBJ databases">
        <authorList>
            <person name="Cremers G."/>
        </authorList>
    </citation>
    <scope>NUCLEOTIDE SEQUENCE [LARGE SCALE GENOMIC DNA]</scope>
    <source>
        <strain evidence="5">4A</strain>
    </source>
</reference>
<dbReference type="GO" id="GO:0006281">
    <property type="term" value="P:DNA repair"/>
    <property type="evidence" value="ECO:0007669"/>
    <property type="project" value="TreeGrafter"/>
</dbReference>
<dbReference type="PANTHER" id="PTHR43434">
    <property type="entry name" value="PHOSPHOGLYCOLATE PHOSPHATASE"/>
    <property type="match status" value="1"/>
</dbReference>
<dbReference type="InterPro" id="IPR041492">
    <property type="entry name" value="HAD_2"/>
</dbReference>
<comment type="catalytic activity">
    <reaction evidence="1">
        <text>2-phosphoglycolate + H2O = glycolate + phosphate</text>
        <dbReference type="Rhea" id="RHEA:14369"/>
        <dbReference type="ChEBI" id="CHEBI:15377"/>
        <dbReference type="ChEBI" id="CHEBI:29805"/>
        <dbReference type="ChEBI" id="CHEBI:43474"/>
        <dbReference type="ChEBI" id="CHEBI:58033"/>
        <dbReference type="EC" id="3.1.3.18"/>
    </reaction>
</comment>
<dbReference type="InterPro" id="IPR023214">
    <property type="entry name" value="HAD_sf"/>
</dbReference>
<organism evidence="5 6">
    <name type="scientific">Methylacidimicrobium tartarophylax</name>
    <dbReference type="NCBI Taxonomy" id="1041768"/>
    <lineage>
        <taxon>Bacteria</taxon>
        <taxon>Pseudomonadati</taxon>
        <taxon>Verrucomicrobiota</taxon>
        <taxon>Methylacidimicrobium</taxon>
    </lineage>
</organism>
<keyword evidence="5" id="KW-0378">Hydrolase</keyword>
<dbReference type="EC" id="3.1.3.18" evidence="4"/>
<evidence type="ECO:0000313" key="6">
    <source>
        <dbReference type="Proteomes" id="UP000334923"/>
    </source>
</evidence>
<evidence type="ECO:0000313" key="5">
    <source>
        <dbReference type="EMBL" id="VVM07879.1"/>
    </source>
</evidence>
<dbReference type="InterPro" id="IPR023198">
    <property type="entry name" value="PGP-like_dom2"/>
</dbReference>
<proteinExistence type="inferred from homology"/>
<dbReference type="PANTHER" id="PTHR43434:SF1">
    <property type="entry name" value="PHOSPHOGLYCOLATE PHOSPHATASE"/>
    <property type="match status" value="1"/>
</dbReference>
<dbReference type="AlphaFoldDB" id="A0A5E6MF59"/>
<dbReference type="OrthoDB" id="9781769at2"/>
<dbReference type="RefSeq" id="WP_142660809.1">
    <property type="nucleotide sequence ID" value="NZ_CABFVA020000114.1"/>
</dbReference>